<dbReference type="Gene3D" id="2.40.30.10">
    <property type="entry name" value="Translation factors"/>
    <property type="match status" value="1"/>
</dbReference>
<dbReference type="SUPFAM" id="SSF52343">
    <property type="entry name" value="Ferredoxin reductase-like, C-terminal NADP-linked domain"/>
    <property type="match status" value="1"/>
</dbReference>
<dbReference type="PROSITE" id="PS51384">
    <property type="entry name" value="FAD_FR"/>
    <property type="match status" value="1"/>
</dbReference>
<dbReference type="OrthoDB" id="35401at2157"/>
<sequence>MDAIVTVAAARDVGPGTVAIEFETPDGFEAEPGQFVKLSAEVDGESYARFYTLSSPGVGDTFEVTVGIDPEEAGPFSQHLDSLAAGDDVEISGPFGQSYYDGESRVVVLAGGPGVGPAVGIAEAAVADGNEAAVVYLDDAPAHEDRLSALRDDGASVVVTGDESDLADAVSDALTGDEGEQVFVYGFADFVASATDAVEAAGGDADAAKVENFG</sequence>
<evidence type="ECO:0000259" key="1">
    <source>
        <dbReference type="PROSITE" id="PS51384"/>
    </source>
</evidence>
<proteinExistence type="predicted"/>
<dbReference type="InterPro" id="IPR017927">
    <property type="entry name" value="FAD-bd_FR_type"/>
</dbReference>
<dbReference type="AlphaFoldDB" id="A0A2P4NW98"/>
<dbReference type="InterPro" id="IPR039261">
    <property type="entry name" value="FNR_nucleotide-bd"/>
</dbReference>
<dbReference type="InterPro" id="IPR017938">
    <property type="entry name" value="Riboflavin_synthase-like_b-brl"/>
</dbReference>
<dbReference type="CDD" id="cd00322">
    <property type="entry name" value="FNR_like"/>
    <property type="match status" value="1"/>
</dbReference>
<dbReference type="Pfam" id="PF00970">
    <property type="entry name" value="FAD_binding_6"/>
    <property type="match status" value="1"/>
</dbReference>
<dbReference type="Proteomes" id="UP000053621">
    <property type="component" value="Unassembled WGS sequence"/>
</dbReference>
<dbReference type="PANTHER" id="PTHR47354:SF5">
    <property type="entry name" value="PROTEIN RFBI"/>
    <property type="match status" value="1"/>
</dbReference>
<dbReference type="PANTHER" id="PTHR47354">
    <property type="entry name" value="NADH OXIDOREDUCTASE HCR"/>
    <property type="match status" value="1"/>
</dbReference>
<gene>
    <name evidence="2" type="ORF">AUR65_000685</name>
</gene>
<dbReference type="SUPFAM" id="SSF63380">
    <property type="entry name" value="Riboflavin synthase domain-like"/>
    <property type="match status" value="1"/>
</dbReference>
<reference evidence="2" key="1">
    <citation type="submission" date="2017-08" db="EMBL/GenBank/DDBJ databases">
        <title>Haloferax marisrubri sp. nov., isolated from the Discovery deep brine-seawater interface in the Red Sea.</title>
        <authorList>
            <person name="Zhang G."/>
            <person name="Stingl U."/>
        </authorList>
    </citation>
    <scope>NUCLEOTIDE SEQUENCE [LARGE SCALE GENOMIC DNA]</scope>
    <source>
        <strain evidence="2">SB3</strain>
    </source>
</reference>
<dbReference type="EMBL" id="LOPW02000001">
    <property type="protein sequence ID" value="POG57421.1"/>
    <property type="molecule type" value="Genomic_DNA"/>
</dbReference>
<evidence type="ECO:0000313" key="2">
    <source>
        <dbReference type="EMBL" id="POG57421.1"/>
    </source>
</evidence>
<organism evidence="2 3">
    <name type="scientific">Haloferax marisrubri</name>
    <dbReference type="NCBI Taxonomy" id="1544719"/>
    <lineage>
        <taxon>Archaea</taxon>
        <taxon>Methanobacteriati</taxon>
        <taxon>Methanobacteriota</taxon>
        <taxon>Stenosarchaea group</taxon>
        <taxon>Halobacteria</taxon>
        <taxon>Halobacteriales</taxon>
        <taxon>Haloferacaceae</taxon>
        <taxon>Haloferax</taxon>
    </lineage>
</organism>
<dbReference type="InterPro" id="IPR008333">
    <property type="entry name" value="Cbr1-like_FAD-bd_dom"/>
</dbReference>
<dbReference type="InterPro" id="IPR050415">
    <property type="entry name" value="MRET"/>
</dbReference>
<comment type="caution">
    <text evidence="2">The sequence shown here is derived from an EMBL/GenBank/DDBJ whole genome shotgun (WGS) entry which is preliminary data.</text>
</comment>
<keyword evidence="3" id="KW-1185">Reference proteome</keyword>
<protein>
    <submittedName>
        <fullName evidence="2">Oxidoreductase</fullName>
    </submittedName>
</protein>
<name>A0A2P4NW98_9EURY</name>
<accession>A0A2P4NW98</accession>
<evidence type="ECO:0000313" key="3">
    <source>
        <dbReference type="Proteomes" id="UP000053621"/>
    </source>
</evidence>
<dbReference type="RefSeq" id="WP_058565890.1">
    <property type="nucleotide sequence ID" value="NZ_LOPW02000001.1"/>
</dbReference>
<feature type="domain" description="FAD-binding FR-type" evidence="1">
    <location>
        <begin position="1"/>
        <end position="101"/>
    </location>
</feature>
<dbReference type="GO" id="GO:0016491">
    <property type="term" value="F:oxidoreductase activity"/>
    <property type="evidence" value="ECO:0007669"/>
    <property type="project" value="InterPro"/>
</dbReference>